<comment type="subcellular location">
    <subcellularLocation>
        <location evidence="1">Cell envelope</location>
    </subcellularLocation>
</comment>
<evidence type="ECO:0000256" key="3">
    <source>
        <dbReference type="ARBA" id="ARBA00022448"/>
    </source>
</evidence>
<evidence type="ECO:0000256" key="5">
    <source>
        <dbReference type="ARBA" id="ARBA00022729"/>
    </source>
</evidence>
<dbReference type="InterPro" id="IPR002491">
    <property type="entry name" value="ABC_transptr_periplasmic_BD"/>
</dbReference>
<reference evidence="8" key="1">
    <citation type="submission" date="2021-09" db="EMBL/GenBank/DDBJ databases">
        <title>First case of bloodstream infection caused by Mixta hanseatica sp. nov., a member of the Erwiniaceae family.</title>
        <authorList>
            <person name="Both A."/>
            <person name="Huang J."/>
            <person name="Wenzel P."/>
            <person name="Aepfelbacher M."/>
            <person name="Rohde H."/>
            <person name="Christner M."/>
            <person name="Hentschke M."/>
        </authorList>
    </citation>
    <scope>NUCLEOTIDE SEQUENCE</scope>
    <source>
        <strain evidence="8">X22927</strain>
    </source>
</reference>
<keyword evidence="4" id="KW-0408">Iron</keyword>
<evidence type="ECO:0000256" key="1">
    <source>
        <dbReference type="ARBA" id="ARBA00004196"/>
    </source>
</evidence>
<protein>
    <submittedName>
        <fullName evidence="8">Fe2+-enterobactin ABC transporter substrate-binding protein</fullName>
    </submittedName>
</protein>
<keyword evidence="9" id="KW-1185">Reference proteome</keyword>
<comment type="similarity">
    <text evidence="2">Belongs to the bacterial solute-binding protein 8 family.</text>
</comment>
<dbReference type="InterPro" id="IPR051313">
    <property type="entry name" value="Bact_iron-sidero_bind"/>
</dbReference>
<sequence length="331" mass="35962">MSYRRLCSLLSLLIVLSASALSALAEPDGWPRQLTSGKQTLTLQPPPRRIVSTSVTLTGSLLAIDAPVIASAAAMPGKRFTDQQGFFRQWGEIARQRHVQRLYNGEPTVEMIAAAQPDLIVVSATGNDSALALYPQLAAIAPTLVVNYDDKSWQQVMKDLGQATGHEALAEQRIADFDRRLQQLRTTITLPPQPVSAFVYNRHGPTINLWTHASAQGQLLQQLGFTLAVPLPGGFDLMALQKRRDKVQLSGETLVNGLTGKTFLLFAADDKDAAALMHEPLLAGAQAVQQRRVIALGEDSFRLDYYSAGHLLTRIGQLFSKAQPTAPAGHP</sequence>
<dbReference type="Proteomes" id="UP001056635">
    <property type="component" value="Chromosome"/>
</dbReference>
<dbReference type="PROSITE" id="PS50983">
    <property type="entry name" value="FE_B12_PBP"/>
    <property type="match status" value="1"/>
</dbReference>
<dbReference type="SUPFAM" id="SSF53807">
    <property type="entry name" value="Helical backbone' metal receptor"/>
    <property type="match status" value="1"/>
</dbReference>
<feature type="signal peptide" evidence="6">
    <location>
        <begin position="1"/>
        <end position="25"/>
    </location>
</feature>
<proteinExistence type="inferred from homology"/>
<accession>A0ABY4RA74</accession>
<dbReference type="NCBIfam" id="NF008200">
    <property type="entry name" value="PRK10957.1"/>
    <property type="match status" value="1"/>
</dbReference>
<gene>
    <name evidence="8" type="primary">fepB</name>
    <name evidence="8" type="ORF">K6958_02580</name>
</gene>
<keyword evidence="4" id="KW-0410">Iron transport</keyword>
<organism evidence="8 9">
    <name type="scientific">Mixta hanseatica</name>
    <dbReference type="NCBI Taxonomy" id="2872648"/>
    <lineage>
        <taxon>Bacteria</taxon>
        <taxon>Pseudomonadati</taxon>
        <taxon>Pseudomonadota</taxon>
        <taxon>Gammaproteobacteria</taxon>
        <taxon>Enterobacterales</taxon>
        <taxon>Erwiniaceae</taxon>
        <taxon>Mixta</taxon>
    </lineage>
</organism>
<dbReference type="Gene3D" id="3.40.50.1980">
    <property type="entry name" value="Nitrogenase molybdenum iron protein domain"/>
    <property type="match status" value="2"/>
</dbReference>
<feature type="domain" description="Fe/B12 periplasmic-binding" evidence="7">
    <location>
        <begin position="49"/>
        <end position="323"/>
    </location>
</feature>
<evidence type="ECO:0000256" key="2">
    <source>
        <dbReference type="ARBA" id="ARBA00008814"/>
    </source>
</evidence>
<dbReference type="EMBL" id="CP082904">
    <property type="protein sequence ID" value="UQY44607.1"/>
    <property type="molecule type" value="Genomic_DNA"/>
</dbReference>
<evidence type="ECO:0000256" key="4">
    <source>
        <dbReference type="ARBA" id="ARBA00022496"/>
    </source>
</evidence>
<feature type="chain" id="PRO_5045110527" evidence="6">
    <location>
        <begin position="26"/>
        <end position="331"/>
    </location>
</feature>
<evidence type="ECO:0000313" key="9">
    <source>
        <dbReference type="Proteomes" id="UP001056635"/>
    </source>
</evidence>
<dbReference type="RefSeq" id="WP_249893199.1">
    <property type="nucleotide sequence ID" value="NZ_CP082904.1"/>
</dbReference>
<dbReference type="PANTHER" id="PTHR30532">
    <property type="entry name" value="IRON III DICITRATE-BINDING PERIPLASMIC PROTEIN"/>
    <property type="match status" value="1"/>
</dbReference>
<dbReference type="PANTHER" id="PTHR30532:SF24">
    <property type="entry name" value="FERRIC ENTEROBACTIN-BINDING PERIPLASMIC PROTEIN FEPB"/>
    <property type="match status" value="1"/>
</dbReference>
<evidence type="ECO:0000256" key="6">
    <source>
        <dbReference type="SAM" id="SignalP"/>
    </source>
</evidence>
<dbReference type="Pfam" id="PF01497">
    <property type="entry name" value="Peripla_BP_2"/>
    <property type="match status" value="1"/>
</dbReference>
<evidence type="ECO:0000259" key="7">
    <source>
        <dbReference type="PROSITE" id="PS50983"/>
    </source>
</evidence>
<keyword evidence="3" id="KW-0813">Transport</keyword>
<keyword evidence="5 6" id="KW-0732">Signal</keyword>
<keyword evidence="4" id="KW-0406">Ion transport</keyword>
<evidence type="ECO:0000313" key="8">
    <source>
        <dbReference type="EMBL" id="UQY44607.1"/>
    </source>
</evidence>
<name>A0ABY4RA74_9GAMM</name>